<evidence type="ECO:0000313" key="8">
    <source>
        <dbReference type="Proteomes" id="UP000186883"/>
    </source>
</evidence>
<dbReference type="OrthoDB" id="4309410at2"/>
<dbReference type="Proteomes" id="UP000076321">
    <property type="component" value="Unassembled WGS sequence"/>
</dbReference>
<dbReference type="PROSITE" id="PS50043">
    <property type="entry name" value="HTH_LUXR_2"/>
    <property type="match status" value="1"/>
</dbReference>
<dbReference type="PANTHER" id="PTHR44688:SF16">
    <property type="entry name" value="DNA-BINDING TRANSCRIPTIONAL ACTIVATOR DEVR_DOSR"/>
    <property type="match status" value="1"/>
</dbReference>
<keyword evidence="1" id="KW-0805">Transcription regulation</keyword>
<evidence type="ECO:0000259" key="4">
    <source>
        <dbReference type="PROSITE" id="PS50043"/>
    </source>
</evidence>
<dbReference type="CDD" id="cd06170">
    <property type="entry name" value="LuxR_C_like"/>
    <property type="match status" value="1"/>
</dbReference>
<dbReference type="EMBL" id="LQCI01000002">
    <property type="protein sequence ID" value="KZB88010.1"/>
    <property type="molecule type" value="Genomic_DNA"/>
</dbReference>
<dbReference type="PRINTS" id="PR00038">
    <property type="entry name" value="HTHLUXR"/>
</dbReference>
<dbReference type="AlphaFoldDB" id="A0A154MVE2"/>
<dbReference type="RefSeq" id="WP_061989771.1">
    <property type="nucleotide sequence ID" value="NZ_FOPQ01000004.1"/>
</dbReference>
<gene>
    <name evidence="6" type="ORF">ATP06_0231830</name>
    <name evidence="5" type="ORF">AVL48_18680</name>
</gene>
<dbReference type="InterPro" id="IPR000792">
    <property type="entry name" value="Tscrpt_reg_LuxR_C"/>
</dbReference>
<keyword evidence="8" id="KW-1185">Reference proteome</keyword>
<keyword evidence="2" id="KW-0238">DNA-binding</keyword>
<comment type="caution">
    <text evidence="5">The sequence shown here is derived from an EMBL/GenBank/DDBJ whole genome shotgun (WGS) entry which is preliminary data.</text>
</comment>
<keyword evidence="3" id="KW-0804">Transcription</keyword>
<sequence length="206" mass="22223">MEPVRVAVQATDSITKTGLTSFLRTRSEVAVIEVDAVGEQDVLLVQADRMTPQIVADLRQGPLAMVPKVLLVGELRENDVLSAVECRVVAVLPRSRTSGDRLVEAVVAAGSGCGLLPPDLLGQLLGSVRRLQHDVLSPRGLSSAGLTSREVDVLRLMADGWDTGEIAEKLCYSERTVKNVIYELTSRLSLRNRPHAVAYAMQAGII</sequence>
<dbReference type="Pfam" id="PF00196">
    <property type="entry name" value="GerE"/>
    <property type="match status" value="1"/>
</dbReference>
<dbReference type="SUPFAM" id="SSF46894">
    <property type="entry name" value="C-terminal effector domain of the bipartite response regulators"/>
    <property type="match status" value="1"/>
</dbReference>
<dbReference type="GO" id="GO:0006355">
    <property type="term" value="P:regulation of DNA-templated transcription"/>
    <property type="evidence" value="ECO:0007669"/>
    <property type="project" value="InterPro"/>
</dbReference>
<accession>A0A154MVE2</accession>
<dbReference type="EMBL" id="LOBU02000022">
    <property type="protein sequence ID" value="OKA04487.1"/>
    <property type="molecule type" value="Genomic_DNA"/>
</dbReference>
<dbReference type="PANTHER" id="PTHR44688">
    <property type="entry name" value="DNA-BINDING TRANSCRIPTIONAL ACTIVATOR DEVR_DOSR"/>
    <property type="match status" value="1"/>
</dbReference>
<evidence type="ECO:0000313" key="7">
    <source>
        <dbReference type="Proteomes" id="UP000076321"/>
    </source>
</evidence>
<reference evidence="5 7" key="1">
    <citation type="submission" date="2015-12" db="EMBL/GenBank/DDBJ databases">
        <title>Amycolatopsis regifaucium genome sequencing and assembly.</title>
        <authorList>
            <person name="Mayilraj S."/>
        </authorList>
    </citation>
    <scope>NUCLEOTIDE SEQUENCE [LARGE SCALE GENOMIC DNA]</scope>
    <source>
        <strain evidence="5 7">GY080</strain>
    </source>
</reference>
<evidence type="ECO:0000313" key="6">
    <source>
        <dbReference type="EMBL" id="OKA04487.1"/>
    </source>
</evidence>
<evidence type="ECO:0000256" key="1">
    <source>
        <dbReference type="ARBA" id="ARBA00023015"/>
    </source>
</evidence>
<evidence type="ECO:0000313" key="5">
    <source>
        <dbReference type="EMBL" id="KZB88010.1"/>
    </source>
</evidence>
<dbReference type="InterPro" id="IPR016032">
    <property type="entry name" value="Sig_transdc_resp-reg_C-effctor"/>
</dbReference>
<dbReference type="SMART" id="SM00421">
    <property type="entry name" value="HTH_LUXR"/>
    <property type="match status" value="1"/>
</dbReference>
<feature type="domain" description="HTH luxR-type" evidence="4">
    <location>
        <begin position="139"/>
        <end position="204"/>
    </location>
</feature>
<organism evidence="5 7">
    <name type="scientific">Amycolatopsis regifaucium</name>
    <dbReference type="NCBI Taxonomy" id="546365"/>
    <lineage>
        <taxon>Bacteria</taxon>
        <taxon>Bacillati</taxon>
        <taxon>Actinomycetota</taxon>
        <taxon>Actinomycetes</taxon>
        <taxon>Pseudonocardiales</taxon>
        <taxon>Pseudonocardiaceae</taxon>
        <taxon>Amycolatopsis</taxon>
    </lineage>
</organism>
<protein>
    <submittedName>
        <fullName evidence="5">Helix-turn-helix transcriptional regulator</fullName>
    </submittedName>
</protein>
<proteinExistence type="predicted"/>
<evidence type="ECO:0000256" key="2">
    <source>
        <dbReference type="ARBA" id="ARBA00023125"/>
    </source>
</evidence>
<dbReference type="GO" id="GO:0003677">
    <property type="term" value="F:DNA binding"/>
    <property type="evidence" value="ECO:0007669"/>
    <property type="project" value="UniProtKB-KW"/>
</dbReference>
<reference evidence="6 8" key="2">
    <citation type="submission" date="2016-11" db="EMBL/GenBank/DDBJ databases">
        <title>Genome sequencing of Amycolatopsis regifaucium.</title>
        <authorList>
            <person name="Mayilraj S."/>
            <person name="Kaur N."/>
        </authorList>
    </citation>
    <scope>NUCLEOTIDE SEQUENCE [LARGE SCALE GENOMIC DNA]</scope>
    <source>
        <strain evidence="6 8">GY080</strain>
    </source>
</reference>
<name>A0A154MVE2_9PSEU</name>
<dbReference type="Proteomes" id="UP000186883">
    <property type="component" value="Unassembled WGS sequence"/>
</dbReference>
<evidence type="ECO:0000256" key="3">
    <source>
        <dbReference type="ARBA" id="ARBA00023163"/>
    </source>
</evidence>
<dbReference type="Gene3D" id="3.40.50.2300">
    <property type="match status" value="1"/>
</dbReference>